<dbReference type="EMBL" id="ASPP01028534">
    <property type="protein sequence ID" value="ETO05106.1"/>
    <property type="molecule type" value="Genomic_DNA"/>
</dbReference>
<dbReference type="AlphaFoldDB" id="X6LUP2"/>
<dbReference type="OrthoDB" id="29851at2759"/>
<comment type="caution">
    <text evidence="1">The sequence shown here is derived from an EMBL/GenBank/DDBJ whole genome shotgun (WGS) entry which is preliminary data.</text>
</comment>
<reference evidence="1 2" key="1">
    <citation type="journal article" date="2013" name="Curr. Biol.">
        <title>The Genome of the Foraminiferan Reticulomyxa filosa.</title>
        <authorList>
            <person name="Glockner G."/>
            <person name="Hulsmann N."/>
            <person name="Schleicher M."/>
            <person name="Noegel A.A."/>
            <person name="Eichinger L."/>
            <person name="Gallinger C."/>
            <person name="Pawlowski J."/>
            <person name="Sierra R."/>
            <person name="Euteneuer U."/>
            <person name="Pillet L."/>
            <person name="Moustafa A."/>
            <person name="Platzer M."/>
            <person name="Groth M."/>
            <person name="Szafranski K."/>
            <person name="Schliwa M."/>
        </authorList>
    </citation>
    <scope>NUCLEOTIDE SEQUENCE [LARGE SCALE GENOMIC DNA]</scope>
</reference>
<organism evidence="1 2">
    <name type="scientific">Reticulomyxa filosa</name>
    <dbReference type="NCBI Taxonomy" id="46433"/>
    <lineage>
        <taxon>Eukaryota</taxon>
        <taxon>Sar</taxon>
        <taxon>Rhizaria</taxon>
        <taxon>Retaria</taxon>
        <taxon>Foraminifera</taxon>
        <taxon>Monothalamids</taxon>
        <taxon>Reticulomyxidae</taxon>
        <taxon>Reticulomyxa</taxon>
    </lineage>
</organism>
<keyword evidence="2" id="KW-1185">Reference proteome</keyword>
<proteinExistence type="predicted"/>
<dbReference type="Proteomes" id="UP000023152">
    <property type="component" value="Unassembled WGS sequence"/>
</dbReference>
<evidence type="ECO:0000313" key="2">
    <source>
        <dbReference type="Proteomes" id="UP000023152"/>
    </source>
</evidence>
<accession>X6LUP2</accession>
<gene>
    <name evidence="1" type="ORF">RFI_32290</name>
</gene>
<dbReference type="Gene3D" id="3.90.640.10">
    <property type="entry name" value="Actin, Chain A, domain 4"/>
    <property type="match status" value="1"/>
</dbReference>
<evidence type="ECO:0000313" key="1">
    <source>
        <dbReference type="EMBL" id="ETO05106.1"/>
    </source>
</evidence>
<name>X6LUP2_RETFI</name>
<protein>
    <submittedName>
        <fullName evidence="1">Uncharacterized protein</fullName>
    </submittedName>
</protein>
<sequence>MDYYLKMVWRMVWYGKWQNDHISSSSICVCVFVMDYGTMQSTLSVHKILENSTNVRLHRHQNPSICGHKLDKLIMKFCADDFKQKSKGLIIEPGDRKTRLKLKQEIDSIKNVLLFTPASNEVTLYVESLME</sequence>